<gene>
    <name evidence="2" type="ORF">H3H45_10580</name>
</gene>
<comment type="caution">
    <text evidence="2">The sequence shown here is derived from an EMBL/GenBank/DDBJ whole genome shotgun (WGS) entry which is preliminary data.</text>
</comment>
<evidence type="ECO:0000313" key="3">
    <source>
        <dbReference type="Proteomes" id="UP000581189"/>
    </source>
</evidence>
<accession>A0A7W4H3P9</accession>
<protein>
    <submittedName>
        <fullName evidence="2">Uncharacterized protein</fullName>
    </submittedName>
</protein>
<evidence type="ECO:0000256" key="1">
    <source>
        <dbReference type="SAM" id="MobiDB-lite"/>
    </source>
</evidence>
<organism evidence="2 3">
    <name type="scientific">Aquipseudomonas guryensis</name>
    <dbReference type="NCBI Taxonomy" id="2759165"/>
    <lineage>
        <taxon>Bacteria</taxon>
        <taxon>Pseudomonadati</taxon>
        <taxon>Pseudomonadota</taxon>
        <taxon>Gammaproteobacteria</taxon>
        <taxon>Pseudomonadales</taxon>
        <taxon>Pseudomonadaceae</taxon>
        <taxon>Aquipseudomonas</taxon>
    </lineage>
</organism>
<sequence>MNRRILLLLALLLPLSACTVYPGYGGYGGHPRHTPPPYGDWRWDDDLDVYVSIGYPRLYFRDRIYYRWDDHGWYSGDDYRGPWKPHGYQGIPPGLSREHPYSANQGGHGSGHERDKWGDQQGQQGQGQYRSQQGGGSKSSSQNYEHGQSTQGQGQGKSSNKGGKSQKKQHDSHY</sequence>
<feature type="compositionally biased region" description="Low complexity" evidence="1">
    <location>
        <begin position="119"/>
        <end position="163"/>
    </location>
</feature>
<dbReference type="AlphaFoldDB" id="A0A7W4H3P9"/>
<evidence type="ECO:0000313" key="2">
    <source>
        <dbReference type="EMBL" id="MBB1519684.1"/>
    </source>
</evidence>
<reference evidence="2 3" key="1">
    <citation type="submission" date="2020-08" db="EMBL/GenBank/DDBJ databases">
        <authorList>
            <person name="Kim C.M."/>
        </authorList>
    </citation>
    <scope>NUCLEOTIDE SEQUENCE [LARGE SCALE GENOMIC DNA]</scope>
    <source>
        <strain evidence="2 3">SR9</strain>
    </source>
</reference>
<name>A0A7W4H3P9_9GAMM</name>
<proteinExistence type="predicted"/>
<keyword evidence="3" id="KW-1185">Reference proteome</keyword>
<dbReference type="RefSeq" id="WP_182833683.1">
    <property type="nucleotide sequence ID" value="NZ_JACJFN010000002.1"/>
</dbReference>
<feature type="region of interest" description="Disordered" evidence="1">
    <location>
        <begin position="84"/>
        <end position="174"/>
    </location>
</feature>
<dbReference type="Proteomes" id="UP000581189">
    <property type="component" value="Unassembled WGS sequence"/>
</dbReference>
<dbReference type="EMBL" id="JACJFN010000002">
    <property type="protein sequence ID" value="MBB1519684.1"/>
    <property type="molecule type" value="Genomic_DNA"/>
</dbReference>